<dbReference type="Proteomes" id="UP000438429">
    <property type="component" value="Unassembled WGS sequence"/>
</dbReference>
<evidence type="ECO:0000313" key="4">
    <source>
        <dbReference type="EMBL" id="KAF0046448.1"/>
    </source>
</evidence>
<dbReference type="Gene3D" id="1.25.40.10">
    <property type="entry name" value="Tetratricopeptide repeat domain"/>
    <property type="match status" value="1"/>
</dbReference>
<dbReference type="PANTHER" id="PTHR10130">
    <property type="entry name" value="PEROXISOMAL TARGETING SIGNAL 1 RECEPTOR PEX5"/>
    <property type="match status" value="1"/>
</dbReference>
<sequence>MRLCASASDVLDRADRDPERTRASASSRCGLRAERLRTDTERICAAEPEERSDPETCTRSSSFHRSGPGGPQRAGAEQQVPEEDEPPEEESSPPSEAGGDGVDPGGGGAPACQSQDPREGVAGLRSAEFKSDPLTKNFDVHSFDDLDFTSSPQSDTEFWDKMQAEWEELARRNWLEESEGQRPIPPPVSPVEKSYFFNTNNPYSERPNVFAQGQEKARDGDLNAAVLLLEAAILQDPQDSEVTSDHLILGVIKP</sequence>
<dbReference type="InterPro" id="IPR011990">
    <property type="entry name" value="TPR-like_helical_dom_sf"/>
</dbReference>
<dbReference type="AlphaFoldDB" id="A0A6A4TQ25"/>
<dbReference type="PANTHER" id="PTHR10130:SF10">
    <property type="entry name" value="PEX5-RELATED PROTEIN-LIKE ISOFORM X1"/>
    <property type="match status" value="1"/>
</dbReference>
<gene>
    <name evidence="4" type="ORF">F2P81_000081</name>
</gene>
<evidence type="ECO:0000256" key="1">
    <source>
        <dbReference type="ARBA" id="ARBA00022737"/>
    </source>
</evidence>
<feature type="compositionally biased region" description="Gly residues" evidence="3">
    <location>
        <begin position="98"/>
        <end position="109"/>
    </location>
</feature>
<evidence type="ECO:0000256" key="2">
    <source>
        <dbReference type="ARBA" id="ARBA00022803"/>
    </source>
</evidence>
<dbReference type="GO" id="GO:0005052">
    <property type="term" value="F:peroxisome matrix targeting signal-1 binding"/>
    <property type="evidence" value="ECO:0007669"/>
    <property type="project" value="TreeGrafter"/>
</dbReference>
<organism evidence="4 5">
    <name type="scientific">Scophthalmus maximus</name>
    <name type="common">Turbot</name>
    <name type="synonym">Psetta maxima</name>
    <dbReference type="NCBI Taxonomy" id="52904"/>
    <lineage>
        <taxon>Eukaryota</taxon>
        <taxon>Metazoa</taxon>
        <taxon>Chordata</taxon>
        <taxon>Craniata</taxon>
        <taxon>Vertebrata</taxon>
        <taxon>Euteleostomi</taxon>
        <taxon>Actinopterygii</taxon>
        <taxon>Neopterygii</taxon>
        <taxon>Teleostei</taxon>
        <taxon>Neoteleostei</taxon>
        <taxon>Acanthomorphata</taxon>
        <taxon>Carangaria</taxon>
        <taxon>Pleuronectiformes</taxon>
        <taxon>Pleuronectoidei</taxon>
        <taxon>Scophthalmidae</taxon>
        <taxon>Scophthalmus</taxon>
    </lineage>
</organism>
<dbReference type="InterPro" id="IPR024111">
    <property type="entry name" value="PEX5/PEX5L"/>
</dbReference>
<reference evidence="4 5" key="1">
    <citation type="submission" date="2019-06" db="EMBL/GenBank/DDBJ databases">
        <title>Draft genomes of female and male turbot (Scophthalmus maximus).</title>
        <authorList>
            <person name="Xu H."/>
            <person name="Xu X.-W."/>
            <person name="Shao C."/>
            <person name="Chen S."/>
        </authorList>
    </citation>
    <scope>NUCLEOTIDE SEQUENCE [LARGE SCALE GENOMIC DNA]</scope>
    <source>
        <strain evidence="4">Ysfricsl-2016a</strain>
        <tissue evidence="4">Blood</tissue>
    </source>
</reference>
<dbReference type="EMBL" id="VEVO01000001">
    <property type="protein sequence ID" value="KAF0046448.1"/>
    <property type="molecule type" value="Genomic_DNA"/>
</dbReference>
<accession>A0A6A4TQ25</accession>
<feature type="compositionally biased region" description="Basic and acidic residues" evidence="3">
    <location>
        <begin position="10"/>
        <end position="22"/>
    </location>
</feature>
<dbReference type="GO" id="GO:0005778">
    <property type="term" value="C:peroxisomal membrane"/>
    <property type="evidence" value="ECO:0007669"/>
    <property type="project" value="TreeGrafter"/>
</dbReference>
<keyword evidence="2" id="KW-0802">TPR repeat</keyword>
<feature type="region of interest" description="Disordered" evidence="3">
    <location>
        <begin position="176"/>
        <end position="197"/>
    </location>
</feature>
<protein>
    <submittedName>
        <fullName evidence="4">Uncharacterized protein</fullName>
    </submittedName>
</protein>
<proteinExistence type="predicted"/>
<dbReference type="GO" id="GO:0005829">
    <property type="term" value="C:cytosol"/>
    <property type="evidence" value="ECO:0007669"/>
    <property type="project" value="TreeGrafter"/>
</dbReference>
<evidence type="ECO:0000313" key="5">
    <source>
        <dbReference type="Proteomes" id="UP000438429"/>
    </source>
</evidence>
<comment type="caution">
    <text evidence="4">The sequence shown here is derived from an EMBL/GenBank/DDBJ whole genome shotgun (WGS) entry which is preliminary data.</text>
</comment>
<evidence type="ECO:0000256" key="3">
    <source>
        <dbReference type="SAM" id="MobiDB-lite"/>
    </source>
</evidence>
<feature type="compositionally biased region" description="Acidic residues" evidence="3">
    <location>
        <begin position="80"/>
        <end position="91"/>
    </location>
</feature>
<dbReference type="GO" id="GO:0016560">
    <property type="term" value="P:protein import into peroxisome matrix, docking"/>
    <property type="evidence" value="ECO:0007669"/>
    <property type="project" value="TreeGrafter"/>
</dbReference>
<name>A0A6A4TQ25_SCOMX</name>
<dbReference type="SUPFAM" id="SSF48452">
    <property type="entry name" value="TPR-like"/>
    <property type="match status" value="1"/>
</dbReference>
<feature type="compositionally biased region" description="Basic and acidic residues" evidence="3">
    <location>
        <begin position="127"/>
        <end position="144"/>
    </location>
</feature>
<feature type="compositionally biased region" description="Basic and acidic residues" evidence="3">
    <location>
        <begin position="31"/>
        <end position="56"/>
    </location>
</feature>
<keyword evidence="1" id="KW-0677">Repeat</keyword>
<feature type="region of interest" description="Disordered" evidence="3">
    <location>
        <begin position="1"/>
        <end position="154"/>
    </location>
</feature>